<evidence type="ECO:0000313" key="2">
    <source>
        <dbReference type="Proteomes" id="UP000193689"/>
    </source>
</evidence>
<keyword evidence="2" id="KW-1185">Reference proteome</keyword>
<organism evidence="1 2">
    <name type="scientific">Pseudomassariella vexata</name>
    <dbReference type="NCBI Taxonomy" id="1141098"/>
    <lineage>
        <taxon>Eukaryota</taxon>
        <taxon>Fungi</taxon>
        <taxon>Dikarya</taxon>
        <taxon>Ascomycota</taxon>
        <taxon>Pezizomycotina</taxon>
        <taxon>Sordariomycetes</taxon>
        <taxon>Xylariomycetidae</taxon>
        <taxon>Amphisphaeriales</taxon>
        <taxon>Pseudomassariaceae</taxon>
        <taxon>Pseudomassariella</taxon>
    </lineage>
</organism>
<protein>
    <submittedName>
        <fullName evidence="1">Uncharacterized protein</fullName>
    </submittedName>
</protein>
<dbReference type="AlphaFoldDB" id="A0A1Y2EIE9"/>
<proteinExistence type="predicted"/>
<dbReference type="EMBL" id="MCFJ01000001">
    <property type="protein sequence ID" value="ORY71361.1"/>
    <property type="molecule type" value="Genomic_DNA"/>
</dbReference>
<dbReference type="RefSeq" id="XP_040720953.1">
    <property type="nucleotide sequence ID" value="XM_040859113.1"/>
</dbReference>
<name>A0A1Y2EIE9_9PEZI</name>
<evidence type="ECO:0000313" key="1">
    <source>
        <dbReference type="EMBL" id="ORY71361.1"/>
    </source>
</evidence>
<sequence>MVSASRPHTWTRRGVHIQNGNESVFQPAQLATSDKEKGVFGITEQHTVQTNWYTFEDRPLSLASFIDVFMNRVPVVREPGFLTPEERRKMLEVVRTHREYDTENTWPRVRVAGITQYDHIKDKNLYVKSVEEARLLQRRWKNEAGVDIIQHIAEKLRQTTNMKVEVARGDDEYFAGVLRAVDRGIGVHADYAPYVSLNWHR</sequence>
<dbReference type="InParanoid" id="A0A1Y2EIE9"/>
<comment type="caution">
    <text evidence="1">The sequence shown here is derived from an EMBL/GenBank/DDBJ whole genome shotgun (WGS) entry which is preliminary data.</text>
</comment>
<dbReference type="OrthoDB" id="5282017at2759"/>
<dbReference type="Proteomes" id="UP000193689">
    <property type="component" value="Unassembled WGS sequence"/>
</dbReference>
<reference evidence="1 2" key="1">
    <citation type="submission" date="2016-07" db="EMBL/GenBank/DDBJ databases">
        <title>Pervasive Adenine N6-methylation of Active Genes in Fungi.</title>
        <authorList>
            <consortium name="DOE Joint Genome Institute"/>
            <person name="Mondo S.J."/>
            <person name="Dannebaum R.O."/>
            <person name="Kuo R.C."/>
            <person name="Labutti K."/>
            <person name="Haridas S."/>
            <person name="Kuo A."/>
            <person name="Salamov A."/>
            <person name="Ahrendt S.R."/>
            <person name="Lipzen A."/>
            <person name="Sullivan W."/>
            <person name="Andreopoulos W.B."/>
            <person name="Clum A."/>
            <person name="Lindquist E."/>
            <person name="Daum C."/>
            <person name="Ramamoorthy G.K."/>
            <person name="Gryganskyi A."/>
            <person name="Culley D."/>
            <person name="Magnuson J.K."/>
            <person name="James T.Y."/>
            <person name="O'Malley M.A."/>
            <person name="Stajich J.E."/>
            <person name="Spatafora J.W."/>
            <person name="Visel A."/>
            <person name="Grigoriev I.V."/>
        </authorList>
    </citation>
    <scope>NUCLEOTIDE SEQUENCE [LARGE SCALE GENOMIC DNA]</scope>
    <source>
        <strain evidence="1 2">CBS 129021</strain>
    </source>
</reference>
<gene>
    <name evidence="1" type="ORF">BCR38DRAFT_416567</name>
</gene>
<dbReference type="GeneID" id="63775325"/>
<accession>A0A1Y2EIE9</accession>